<dbReference type="Proteomes" id="UP000269331">
    <property type="component" value="Chromosome"/>
</dbReference>
<evidence type="ECO:0000313" key="2">
    <source>
        <dbReference type="Proteomes" id="UP000269331"/>
    </source>
</evidence>
<dbReference type="AlphaFoldDB" id="A0A2Z5TP67"/>
<organism evidence="1 2">
    <name type="scientific">Streptococcus ruminantium</name>
    <dbReference type="NCBI Taxonomy" id="1917441"/>
    <lineage>
        <taxon>Bacteria</taxon>
        <taxon>Bacillati</taxon>
        <taxon>Bacillota</taxon>
        <taxon>Bacilli</taxon>
        <taxon>Lactobacillales</taxon>
        <taxon>Streptococcaceae</taxon>
        <taxon>Streptococcus</taxon>
    </lineage>
</organism>
<gene>
    <name evidence="1" type="ORF">SR187_7075</name>
</gene>
<sequence>MSFSFQVARRGEWDGKGISFLIMISNSCNPRETVEGEKVNIPY</sequence>
<accession>A0A2Z5TP67</accession>
<protein>
    <submittedName>
        <fullName evidence="1">Uncharacterized protein</fullName>
    </submittedName>
</protein>
<dbReference type="EMBL" id="AP018400">
    <property type="protein sequence ID" value="BBA93019.1"/>
    <property type="molecule type" value="Genomic_DNA"/>
</dbReference>
<dbReference type="KEGG" id="srq:SR187_7075"/>
<evidence type="ECO:0000313" key="1">
    <source>
        <dbReference type="EMBL" id="BBA93019.1"/>
    </source>
</evidence>
<proteinExistence type="predicted"/>
<name>A0A2Z5TP67_9STRE</name>
<reference evidence="1 2" key="1">
    <citation type="journal article" date="2018" name="Genome Biol. Evol.">
        <title>Complete Genome Sequence of Streptococcus ruminantium sp. nov. GUT-187T (=DSM 104980T =JCM 31869T), the Type Strain of S. ruminantium, and Comparison with Genome Sequences of Streptococcus suis Strains.</title>
        <authorList>
            <person name="Tohya M."/>
            <person name="Sekizaki T."/>
            <person name="Miyoshi-Akiyama T."/>
        </authorList>
    </citation>
    <scope>NUCLEOTIDE SEQUENCE [LARGE SCALE GENOMIC DNA]</scope>
    <source>
        <strain evidence="1 2">GUT187T</strain>
    </source>
</reference>